<dbReference type="JaponicusDB" id="SJAG_04837">
    <property type="gene designation" value="bet5"/>
</dbReference>
<evidence type="ECO:0000313" key="9">
    <source>
        <dbReference type="Proteomes" id="UP000001744"/>
    </source>
</evidence>
<keyword evidence="3 6" id="KW-0931">ER-Golgi transport</keyword>
<evidence type="ECO:0000256" key="5">
    <source>
        <dbReference type="ARBA" id="ARBA00038167"/>
    </source>
</evidence>
<dbReference type="OMA" id="GKLMYGM"/>
<dbReference type="GO" id="GO:0006888">
    <property type="term" value="P:endoplasmic reticulum to Golgi vesicle-mediated transport"/>
    <property type="evidence" value="ECO:0000318"/>
    <property type="project" value="GO_Central"/>
</dbReference>
<dbReference type="Gene3D" id="3.30.450.70">
    <property type="match status" value="1"/>
</dbReference>
<dbReference type="HOGENOM" id="CLU_053380_4_0_1"/>
<dbReference type="GeneID" id="7050759"/>
<comment type="subcellular location">
    <subcellularLocation>
        <location evidence="6">Endoplasmic reticulum</location>
    </subcellularLocation>
    <subcellularLocation>
        <location evidence="6">Golgi apparatus</location>
        <location evidence="6">cis-Golgi network</location>
    </subcellularLocation>
</comment>
<reference evidence="7 9" key="1">
    <citation type="journal article" date="2011" name="Science">
        <title>Comparative functional genomics of the fission yeasts.</title>
        <authorList>
            <person name="Rhind N."/>
            <person name="Chen Z."/>
            <person name="Yassour M."/>
            <person name="Thompson D.A."/>
            <person name="Haas B.J."/>
            <person name="Habib N."/>
            <person name="Wapinski I."/>
            <person name="Roy S."/>
            <person name="Lin M.F."/>
            <person name="Heiman D.I."/>
            <person name="Young S.K."/>
            <person name="Furuya K."/>
            <person name="Guo Y."/>
            <person name="Pidoux A."/>
            <person name="Chen H.M."/>
            <person name="Robbertse B."/>
            <person name="Goldberg J.M."/>
            <person name="Aoki K."/>
            <person name="Bayne E.H."/>
            <person name="Berlin A.M."/>
            <person name="Desjardins C.A."/>
            <person name="Dobbs E."/>
            <person name="Dukaj L."/>
            <person name="Fan L."/>
            <person name="FitzGerald M.G."/>
            <person name="French C."/>
            <person name="Gujja S."/>
            <person name="Hansen K."/>
            <person name="Keifenheim D."/>
            <person name="Levin J.Z."/>
            <person name="Mosher R.A."/>
            <person name="Mueller C.A."/>
            <person name="Pfiffner J."/>
            <person name="Priest M."/>
            <person name="Russ C."/>
            <person name="Smialowska A."/>
            <person name="Swoboda P."/>
            <person name="Sykes S.M."/>
            <person name="Vaughn M."/>
            <person name="Vengrova S."/>
            <person name="Yoder R."/>
            <person name="Zeng Q."/>
            <person name="Allshire R."/>
            <person name="Baulcombe D."/>
            <person name="Birren B.W."/>
            <person name="Brown W."/>
            <person name="Ekwall K."/>
            <person name="Kellis M."/>
            <person name="Leatherwood J."/>
            <person name="Levin H."/>
            <person name="Margalit H."/>
            <person name="Martienssen R."/>
            <person name="Nieduszynski C.A."/>
            <person name="Spatafora J.W."/>
            <person name="Friedman N."/>
            <person name="Dalgaard J.Z."/>
            <person name="Baumann P."/>
            <person name="Niki H."/>
            <person name="Regev A."/>
            <person name="Nusbaum C."/>
        </authorList>
    </citation>
    <scope>NUCLEOTIDE SEQUENCE [LARGE SCALE GENOMIC DNA]</scope>
    <source>
        <strain evidence="9">yFS275 / FY16936</strain>
    </source>
</reference>
<gene>
    <name evidence="8" type="primary">bet5</name>
    <name evidence="7" type="ORF">SJAG_04837</name>
</gene>
<dbReference type="Proteomes" id="UP000001744">
    <property type="component" value="Unassembled WGS sequence"/>
</dbReference>
<evidence type="ECO:0000256" key="2">
    <source>
        <dbReference type="ARBA" id="ARBA00022824"/>
    </source>
</evidence>
<dbReference type="SMART" id="SM01399">
    <property type="entry name" value="Sybindin"/>
    <property type="match status" value="1"/>
</dbReference>
<dbReference type="PANTHER" id="PTHR23249">
    <property type="entry name" value="TRAFFICKING PROTEIN PARTICLE COMPLEX SUBUNIT"/>
    <property type="match status" value="1"/>
</dbReference>
<accession>B6K7W3</accession>
<comment type="subunit">
    <text evidence="6">Part of the multisubunit transport protein particle (TRAPP) complex.</text>
</comment>
<dbReference type="GO" id="GO:0005783">
    <property type="term" value="C:endoplasmic reticulum"/>
    <property type="evidence" value="ECO:0007669"/>
    <property type="project" value="UniProtKB-SubCell"/>
</dbReference>
<dbReference type="eggNOG" id="KOG3368">
    <property type="taxonomic scope" value="Eukaryota"/>
</dbReference>
<dbReference type="GO" id="GO:0030008">
    <property type="term" value="C:TRAPP complex"/>
    <property type="evidence" value="ECO:0000318"/>
    <property type="project" value="GO_Central"/>
</dbReference>
<proteinExistence type="inferred from homology"/>
<name>B6K7W3_SCHJY</name>
<protein>
    <recommendedName>
        <fullName evidence="6">Trafficking protein particle complex subunit</fullName>
    </recommendedName>
</protein>
<evidence type="ECO:0000313" key="8">
    <source>
        <dbReference type="JaponicusDB" id="SJAG_04837"/>
    </source>
</evidence>
<dbReference type="PANTHER" id="PTHR23249:SF16">
    <property type="entry name" value="TRAFFICKING PROTEIN PARTICLE COMPLEX SUBUNIT 1"/>
    <property type="match status" value="1"/>
</dbReference>
<dbReference type="EMBL" id="KE651167">
    <property type="protein sequence ID" value="EEB09617.1"/>
    <property type="molecule type" value="Genomic_DNA"/>
</dbReference>
<keyword evidence="2 6" id="KW-0256">Endoplasmic reticulum</keyword>
<dbReference type="VEuPathDB" id="FungiDB:SJAG_04837"/>
<evidence type="ECO:0000256" key="6">
    <source>
        <dbReference type="RuleBase" id="RU366065"/>
    </source>
</evidence>
<keyword evidence="4 6" id="KW-0333">Golgi apparatus</keyword>
<dbReference type="InterPro" id="IPR011012">
    <property type="entry name" value="Longin-like_dom_sf"/>
</dbReference>
<keyword evidence="9" id="KW-1185">Reference proteome</keyword>
<dbReference type="Pfam" id="PF04099">
    <property type="entry name" value="Sybindin"/>
    <property type="match status" value="1"/>
</dbReference>
<keyword evidence="1 6" id="KW-0813">Transport</keyword>
<dbReference type="InterPro" id="IPR007233">
    <property type="entry name" value="TRAPPC"/>
</dbReference>
<evidence type="ECO:0000256" key="1">
    <source>
        <dbReference type="ARBA" id="ARBA00022448"/>
    </source>
</evidence>
<dbReference type="GO" id="GO:0005794">
    <property type="term" value="C:Golgi apparatus"/>
    <property type="evidence" value="ECO:0007669"/>
    <property type="project" value="UniProtKB-SubCell"/>
</dbReference>
<dbReference type="AlphaFoldDB" id="B6K7W3"/>
<dbReference type="OrthoDB" id="3364529at2759"/>
<evidence type="ECO:0000313" key="7">
    <source>
        <dbReference type="EMBL" id="EEB09617.1"/>
    </source>
</evidence>
<evidence type="ECO:0000256" key="3">
    <source>
        <dbReference type="ARBA" id="ARBA00022892"/>
    </source>
</evidence>
<dbReference type="STRING" id="402676.B6K7W3"/>
<dbReference type="SUPFAM" id="SSF64356">
    <property type="entry name" value="SNARE-like"/>
    <property type="match status" value="1"/>
</dbReference>
<comment type="similarity">
    <text evidence="5">Belongs to the TRAPP small subunits family. BET5 subfamily.</text>
</comment>
<sequence length="157" mass="18384">MTIYGFYIFDRHCECIYRQKWNQIDVFSDSSSAVSNDSSKEKSRSTNNDEEKLVFGVVFSLRNMVKKVAGNSEEFLSYSTSKYKLHFYETPSNIRMALLTSPNVENLVYVLHQVYATLYVEFVAKYPLYSGKSKDFSVRIQNRLFDATLDRFVRTLR</sequence>
<organism evidence="7 9">
    <name type="scientific">Schizosaccharomyces japonicus (strain yFS275 / FY16936)</name>
    <name type="common">Fission yeast</name>
    <dbReference type="NCBI Taxonomy" id="402676"/>
    <lineage>
        <taxon>Eukaryota</taxon>
        <taxon>Fungi</taxon>
        <taxon>Dikarya</taxon>
        <taxon>Ascomycota</taxon>
        <taxon>Taphrinomycotina</taxon>
        <taxon>Schizosaccharomycetes</taxon>
        <taxon>Schizosaccharomycetales</taxon>
        <taxon>Schizosaccharomycetaceae</taxon>
        <taxon>Schizosaccharomyces</taxon>
    </lineage>
</organism>
<evidence type="ECO:0000256" key="4">
    <source>
        <dbReference type="ARBA" id="ARBA00023034"/>
    </source>
</evidence>
<dbReference type="CDD" id="cd14855">
    <property type="entry name" value="TRAPPC1_MUM2"/>
    <property type="match status" value="1"/>
</dbReference>
<dbReference type="RefSeq" id="XP_002175910.1">
    <property type="nucleotide sequence ID" value="XM_002175874.1"/>
</dbReference>